<feature type="region of interest" description="Disordered" evidence="1">
    <location>
        <begin position="21"/>
        <end position="72"/>
    </location>
</feature>
<accession>A0A8J2V282</accession>
<evidence type="ECO:0000313" key="3">
    <source>
        <dbReference type="Proteomes" id="UP000613582"/>
    </source>
</evidence>
<name>A0A8J2V282_9PROT</name>
<dbReference type="AlphaFoldDB" id="A0A8J2V282"/>
<gene>
    <name evidence="2" type="ORF">GCM10011342_04440</name>
</gene>
<dbReference type="EMBL" id="BMGH01000001">
    <property type="protein sequence ID" value="GGC98613.1"/>
    <property type="molecule type" value="Genomic_DNA"/>
</dbReference>
<protein>
    <submittedName>
        <fullName evidence="2">Uncharacterized protein</fullName>
    </submittedName>
</protein>
<reference evidence="2" key="2">
    <citation type="submission" date="2020-09" db="EMBL/GenBank/DDBJ databases">
        <authorList>
            <person name="Sun Q."/>
            <person name="Zhou Y."/>
        </authorList>
    </citation>
    <scope>NUCLEOTIDE SEQUENCE</scope>
    <source>
        <strain evidence="2">CGMCC 1.12921</strain>
    </source>
</reference>
<keyword evidence="3" id="KW-1185">Reference proteome</keyword>
<dbReference type="RefSeq" id="WP_188159662.1">
    <property type="nucleotide sequence ID" value="NZ_BMGH01000001.1"/>
</dbReference>
<dbReference type="PROSITE" id="PS51257">
    <property type="entry name" value="PROKAR_LIPOPROTEIN"/>
    <property type="match status" value="1"/>
</dbReference>
<organism evidence="2 3">
    <name type="scientific">Aquisalinus flavus</name>
    <dbReference type="NCBI Taxonomy" id="1526572"/>
    <lineage>
        <taxon>Bacteria</taxon>
        <taxon>Pseudomonadati</taxon>
        <taxon>Pseudomonadota</taxon>
        <taxon>Alphaproteobacteria</taxon>
        <taxon>Parvularculales</taxon>
        <taxon>Parvularculaceae</taxon>
        <taxon>Aquisalinus</taxon>
    </lineage>
</organism>
<sequence>MTRLLLAGAAAIALVAACSGDRDEADADPRATQADPVQMQERAADDSTGPDDPSPGTASSNTQGGDGSDLVLSPLTRADMHSLTLQGELGCAFTQAGGAAPLFIGMGFAGVDERSQGMVKIGDVVERLTASTADGFDGMRRGTTFAGRGLTVTIDPTSPDRAAHEGTDQDATLTAMRGDGAQRSWSGDWTCGP</sequence>
<feature type="compositionally biased region" description="Low complexity" evidence="1">
    <location>
        <begin position="46"/>
        <end position="57"/>
    </location>
</feature>
<proteinExistence type="predicted"/>
<evidence type="ECO:0000256" key="1">
    <source>
        <dbReference type="SAM" id="MobiDB-lite"/>
    </source>
</evidence>
<dbReference type="Proteomes" id="UP000613582">
    <property type="component" value="Unassembled WGS sequence"/>
</dbReference>
<reference evidence="2" key="1">
    <citation type="journal article" date="2014" name="Int. J. Syst. Evol. Microbiol.">
        <title>Complete genome sequence of Corynebacterium casei LMG S-19264T (=DSM 44701T), isolated from a smear-ripened cheese.</title>
        <authorList>
            <consortium name="US DOE Joint Genome Institute (JGI-PGF)"/>
            <person name="Walter F."/>
            <person name="Albersmeier A."/>
            <person name="Kalinowski J."/>
            <person name="Ruckert C."/>
        </authorList>
    </citation>
    <scope>NUCLEOTIDE SEQUENCE</scope>
    <source>
        <strain evidence="2">CGMCC 1.12921</strain>
    </source>
</reference>
<comment type="caution">
    <text evidence="2">The sequence shown here is derived from an EMBL/GenBank/DDBJ whole genome shotgun (WGS) entry which is preliminary data.</text>
</comment>
<evidence type="ECO:0000313" key="2">
    <source>
        <dbReference type="EMBL" id="GGC98613.1"/>
    </source>
</evidence>